<dbReference type="RefSeq" id="XP_073560530.1">
    <property type="nucleotide sequence ID" value="XM_073700776.1"/>
</dbReference>
<keyword evidence="3" id="KW-1185">Reference proteome</keyword>
<evidence type="ECO:0000313" key="2">
    <source>
        <dbReference type="EMBL" id="TFB04329.1"/>
    </source>
</evidence>
<feature type="region of interest" description="Disordered" evidence="1">
    <location>
        <begin position="50"/>
        <end position="98"/>
    </location>
</feature>
<dbReference type="Proteomes" id="UP001642720">
    <property type="component" value="Unassembled WGS sequence"/>
</dbReference>
<feature type="compositionally biased region" description="Basic and acidic residues" evidence="1">
    <location>
        <begin position="84"/>
        <end position="98"/>
    </location>
</feature>
<feature type="region of interest" description="Disordered" evidence="1">
    <location>
        <begin position="108"/>
        <end position="127"/>
    </location>
</feature>
<protein>
    <submittedName>
        <fullName evidence="2">Uncharacterized protein</fullName>
    </submittedName>
</protein>
<accession>A0ABY2H7T9</accession>
<sequence length="127" mass="14259">MAAPAAGRRAWVAPARRSTTLDNLAPKLSISPQIFISRFAARLMLEHQSCMEAEEEEDSDTARETDRDRWRNKDDDGAALTDSLAHRPDASDEVDLRQRYDNGIIEAASSKDSRNYCHDDPIRAASR</sequence>
<feature type="compositionally biased region" description="Basic and acidic residues" evidence="1">
    <location>
        <begin position="109"/>
        <end position="127"/>
    </location>
</feature>
<feature type="compositionally biased region" description="Basic and acidic residues" evidence="1">
    <location>
        <begin position="60"/>
        <end position="76"/>
    </location>
</feature>
<comment type="caution">
    <text evidence="2">The sequence shown here is derived from an EMBL/GenBank/DDBJ whole genome shotgun (WGS) entry which is preliminary data.</text>
</comment>
<evidence type="ECO:0000313" key="3">
    <source>
        <dbReference type="Proteomes" id="UP001642720"/>
    </source>
</evidence>
<gene>
    <name evidence="2" type="ORF">CCMA1212_003427</name>
</gene>
<proteinExistence type="predicted"/>
<dbReference type="GeneID" id="300575226"/>
<reference evidence="2 3" key="1">
    <citation type="submission" date="2018-01" db="EMBL/GenBank/DDBJ databases">
        <title>Genome characterization of the sugarcane-associated fungus Trichoderma ghanense CCMA-1212 and their application in lignocelulose bioconversion.</title>
        <authorList>
            <person name="Steindorff A.S."/>
            <person name="Mendes T.D."/>
            <person name="Vilela E.S.D."/>
            <person name="Rodrigues D.S."/>
            <person name="Formighieri E.F."/>
            <person name="Melo I.S."/>
            <person name="Favaro L.C.L."/>
        </authorList>
    </citation>
    <scope>NUCLEOTIDE SEQUENCE [LARGE SCALE GENOMIC DNA]</scope>
    <source>
        <strain evidence="2 3">CCMA-1212</strain>
    </source>
</reference>
<evidence type="ECO:0000256" key="1">
    <source>
        <dbReference type="SAM" id="MobiDB-lite"/>
    </source>
</evidence>
<name>A0ABY2H7T9_9HYPO</name>
<organism evidence="2 3">
    <name type="scientific">Trichoderma ghanense</name>
    <dbReference type="NCBI Taxonomy" id="65468"/>
    <lineage>
        <taxon>Eukaryota</taxon>
        <taxon>Fungi</taxon>
        <taxon>Dikarya</taxon>
        <taxon>Ascomycota</taxon>
        <taxon>Pezizomycotina</taxon>
        <taxon>Sordariomycetes</taxon>
        <taxon>Hypocreomycetidae</taxon>
        <taxon>Hypocreales</taxon>
        <taxon>Hypocreaceae</taxon>
        <taxon>Trichoderma</taxon>
    </lineage>
</organism>
<dbReference type="EMBL" id="PPTA01000004">
    <property type="protein sequence ID" value="TFB04329.1"/>
    <property type="molecule type" value="Genomic_DNA"/>
</dbReference>